<dbReference type="EMBL" id="JAYWIO010000006">
    <property type="protein sequence ID" value="KAK7257391.1"/>
    <property type="molecule type" value="Genomic_DNA"/>
</dbReference>
<proteinExistence type="predicted"/>
<name>A0AAN9EHS1_CROPI</name>
<sequence>MWVWGVYALTPINIRTPPLHPLSLTLDKTKTPSLLNLYPINPTATHHSYPTSPTTNSQNHTTLCPSLLATLPDPTSPDQRGGSRLSLLLCIAIAL</sequence>
<keyword evidence="2" id="KW-1185">Reference proteome</keyword>
<gene>
    <name evidence="1" type="ORF">RIF29_31339</name>
</gene>
<reference evidence="1 2" key="1">
    <citation type="submission" date="2024-01" db="EMBL/GenBank/DDBJ databases">
        <title>The genomes of 5 underutilized Papilionoideae crops provide insights into root nodulation and disease resistanc.</title>
        <authorList>
            <person name="Yuan L."/>
        </authorList>
    </citation>
    <scope>NUCLEOTIDE SEQUENCE [LARGE SCALE GENOMIC DNA]</scope>
    <source>
        <strain evidence="1">ZHUSHIDOU_FW_LH</strain>
        <tissue evidence="1">Leaf</tissue>
    </source>
</reference>
<organism evidence="1 2">
    <name type="scientific">Crotalaria pallida</name>
    <name type="common">Smooth rattlebox</name>
    <name type="synonym">Crotalaria striata</name>
    <dbReference type="NCBI Taxonomy" id="3830"/>
    <lineage>
        <taxon>Eukaryota</taxon>
        <taxon>Viridiplantae</taxon>
        <taxon>Streptophyta</taxon>
        <taxon>Embryophyta</taxon>
        <taxon>Tracheophyta</taxon>
        <taxon>Spermatophyta</taxon>
        <taxon>Magnoliopsida</taxon>
        <taxon>eudicotyledons</taxon>
        <taxon>Gunneridae</taxon>
        <taxon>Pentapetalae</taxon>
        <taxon>rosids</taxon>
        <taxon>fabids</taxon>
        <taxon>Fabales</taxon>
        <taxon>Fabaceae</taxon>
        <taxon>Papilionoideae</taxon>
        <taxon>50 kb inversion clade</taxon>
        <taxon>genistoids sensu lato</taxon>
        <taxon>core genistoids</taxon>
        <taxon>Crotalarieae</taxon>
        <taxon>Crotalaria</taxon>
    </lineage>
</organism>
<protein>
    <submittedName>
        <fullName evidence="1">Uncharacterized protein</fullName>
    </submittedName>
</protein>
<comment type="caution">
    <text evidence="1">The sequence shown here is derived from an EMBL/GenBank/DDBJ whole genome shotgun (WGS) entry which is preliminary data.</text>
</comment>
<dbReference type="Proteomes" id="UP001372338">
    <property type="component" value="Unassembled WGS sequence"/>
</dbReference>
<evidence type="ECO:0000313" key="2">
    <source>
        <dbReference type="Proteomes" id="UP001372338"/>
    </source>
</evidence>
<evidence type="ECO:0000313" key="1">
    <source>
        <dbReference type="EMBL" id="KAK7257391.1"/>
    </source>
</evidence>
<accession>A0AAN9EHS1</accession>
<dbReference type="AlphaFoldDB" id="A0AAN9EHS1"/>